<name>A0A246FKF4_9BACT</name>
<evidence type="ECO:0000313" key="2">
    <source>
        <dbReference type="EMBL" id="OWP62075.1"/>
    </source>
</evidence>
<comment type="caution">
    <text evidence="2">The sequence shown here is derived from an EMBL/GenBank/DDBJ whole genome shotgun (WGS) entry which is preliminary data.</text>
</comment>
<proteinExistence type="predicted"/>
<dbReference type="InterPro" id="IPR036457">
    <property type="entry name" value="PPM-type-like_dom_sf"/>
</dbReference>
<evidence type="ECO:0000259" key="1">
    <source>
        <dbReference type="Pfam" id="PF13672"/>
    </source>
</evidence>
<gene>
    <name evidence="2" type="ORF">CDA63_15990</name>
</gene>
<dbReference type="SUPFAM" id="SSF81606">
    <property type="entry name" value="PP2C-like"/>
    <property type="match status" value="1"/>
</dbReference>
<dbReference type="Gene3D" id="3.60.40.10">
    <property type="entry name" value="PPM-type phosphatase domain"/>
    <property type="match status" value="1"/>
</dbReference>
<sequence>MQLYQLLKRGAYHPEFCEDFSLAEPLGSRLVLAVMDGCTMGRESHFASALVAKVLRKVIKEYPYRRHHNSLPPTPTLADELRELLAAVFADLDQLKNQLLLETNELLTTLVIALLDPTTGAVEILVLGDATVALNGQLTRFEQNNRPDYLAYHLARPFADWYGQQTQRLSASDCRDLSLATDGIDSFEPATPTAPDDLPNIPALLLLDTQLAERPEMLNIKVRRLETSFSLLPTDDVAIIRVIR</sequence>
<dbReference type="InterPro" id="IPR001932">
    <property type="entry name" value="PPM-type_phosphatase-like_dom"/>
</dbReference>
<protein>
    <recommendedName>
        <fullName evidence="1">PPM-type phosphatase domain-containing protein</fullName>
    </recommendedName>
</protein>
<dbReference type="OrthoDB" id="654410at2"/>
<accession>A0A246FKF4</accession>
<dbReference type="Pfam" id="PF13672">
    <property type="entry name" value="PP2C_2"/>
    <property type="match status" value="1"/>
</dbReference>
<keyword evidence="3" id="KW-1185">Reference proteome</keyword>
<organism evidence="2 3">
    <name type="scientific">Hymenobacter amundsenii</name>
    <dbReference type="NCBI Taxonomy" id="2006685"/>
    <lineage>
        <taxon>Bacteria</taxon>
        <taxon>Pseudomonadati</taxon>
        <taxon>Bacteroidota</taxon>
        <taxon>Cytophagia</taxon>
        <taxon>Cytophagales</taxon>
        <taxon>Hymenobacteraceae</taxon>
        <taxon>Hymenobacter</taxon>
    </lineage>
</organism>
<dbReference type="Proteomes" id="UP000197277">
    <property type="component" value="Unassembled WGS sequence"/>
</dbReference>
<dbReference type="RefSeq" id="WP_088465465.1">
    <property type="nucleotide sequence ID" value="NZ_NIRR01000033.1"/>
</dbReference>
<dbReference type="EMBL" id="NIRR01000033">
    <property type="protein sequence ID" value="OWP62075.1"/>
    <property type="molecule type" value="Genomic_DNA"/>
</dbReference>
<feature type="domain" description="PPM-type phosphatase" evidence="1">
    <location>
        <begin position="15"/>
        <end position="192"/>
    </location>
</feature>
<dbReference type="AlphaFoldDB" id="A0A246FKF4"/>
<reference evidence="2 3" key="1">
    <citation type="submission" date="2017-06" db="EMBL/GenBank/DDBJ databases">
        <title>Hymenobacter amundsenii sp. nov. isolated from regoliths in Antarctica.</title>
        <authorList>
            <person name="Sedlacek I."/>
            <person name="Kralova S."/>
            <person name="Pantucek R."/>
            <person name="Svec P."/>
            <person name="Holochova P."/>
            <person name="Stankova E."/>
            <person name="Vrbovska V."/>
            <person name="Busse H.-J."/>
        </authorList>
    </citation>
    <scope>NUCLEOTIDE SEQUENCE [LARGE SCALE GENOMIC DNA]</scope>
    <source>
        <strain evidence="2 3">CCM 8682</strain>
    </source>
</reference>
<evidence type="ECO:0000313" key="3">
    <source>
        <dbReference type="Proteomes" id="UP000197277"/>
    </source>
</evidence>